<reference evidence="1" key="1">
    <citation type="submission" date="2021-06" db="EMBL/GenBank/DDBJ databases">
        <authorList>
            <person name="Kallberg Y."/>
            <person name="Tangrot J."/>
            <person name="Rosling A."/>
        </authorList>
    </citation>
    <scope>NUCLEOTIDE SEQUENCE</scope>
    <source>
        <strain evidence="1">AU212A</strain>
    </source>
</reference>
<keyword evidence="2" id="KW-1185">Reference proteome</keyword>
<gene>
    <name evidence="1" type="ORF">SCALOS_LOCUS8426</name>
</gene>
<dbReference type="EMBL" id="CAJVPM010022211">
    <property type="protein sequence ID" value="CAG8643940.1"/>
    <property type="molecule type" value="Genomic_DNA"/>
</dbReference>
<proteinExistence type="predicted"/>
<comment type="caution">
    <text evidence="1">The sequence shown here is derived from an EMBL/GenBank/DDBJ whole genome shotgun (WGS) entry which is preliminary data.</text>
</comment>
<organism evidence="1 2">
    <name type="scientific">Scutellospora calospora</name>
    <dbReference type="NCBI Taxonomy" id="85575"/>
    <lineage>
        <taxon>Eukaryota</taxon>
        <taxon>Fungi</taxon>
        <taxon>Fungi incertae sedis</taxon>
        <taxon>Mucoromycota</taxon>
        <taxon>Glomeromycotina</taxon>
        <taxon>Glomeromycetes</taxon>
        <taxon>Diversisporales</taxon>
        <taxon>Gigasporaceae</taxon>
        <taxon>Scutellospora</taxon>
    </lineage>
</organism>
<feature type="non-terminal residue" evidence="1">
    <location>
        <position position="76"/>
    </location>
</feature>
<evidence type="ECO:0000313" key="1">
    <source>
        <dbReference type="EMBL" id="CAG8643940.1"/>
    </source>
</evidence>
<evidence type="ECO:0000313" key="2">
    <source>
        <dbReference type="Proteomes" id="UP000789860"/>
    </source>
</evidence>
<sequence length="76" mass="8887">TDTKDRIETILIKCKGNSLHEYNDSNDPFHSFINFDLSRERFDKIEPKLIPKEIQNLLCHIFKEKAGVLIGVTRDK</sequence>
<dbReference type="Proteomes" id="UP000789860">
    <property type="component" value="Unassembled WGS sequence"/>
</dbReference>
<feature type="non-terminal residue" evidence="1">
    <location>
        <position position="1"/>
    </location>
</feature>
<protein>
    <submittedName>
        <fullName evidence="1">3253_t:CDS:1</fullName>
    </submittedName>
</protein>
<name>A0ACA9NH61_9GLOM</name>
<accession>A0ACA9NH61</accession>